<gene>
    <name evidence="4" type="ORF">FCL54_02480</name>
</gene>
<dbReference type="InterPro" id="IPR036650">
    <property type="entry name" value="CAT_RNA-bd_dom_sf"/>
</dbReference>
<comment type="caution">
    <text evidence="4">The sequence shown here is derived from an EMBL/GenBank/DDBJ whole genome shotgun (WGS) entry which is preliminary data.</text>
</comment>
<dbReference type="GO" id="GO:0045893">
    <property type="term" value="P:positive regulation of DNA-templated transcription"/>
    <property type="evidence" value="ECO:0007669"/>
    <property type="project" value="InterPro"/>
</dbReference>
<dbReference type="OrthoDB" id="9813552at2"/>
<dbReference type="Proteomes" id="UP000308230">
    <property type="component" value="Unassembled WGS sequence"/>
</dbReference>
<evidence type="ECO:0000313" key="4">
    <source>
        <dbReference type="EMBL" id="TLS39197.1"/>
    </source>
</evidence>
<dbReference type="SMART" id="SM01061">
    <property type="entry name" value="CAT_RBD"/>
    <property type="match status" value="1"/>
</dbReference>
<dbReference type="SUPFAM" id="SSF50151">
    <property type="entry name" value="SacY-like RNA-binding domain"/>
    <property type="match status" value="1"/>
</dbReference>
<comment type="similarity">
    <text evidence="1">Belongs to the transcriptional antiterminator BglG family. GlcT subfamily.</text>
</comment>
<dbReference type="PANTHER" id="PTHR30185:SF16">
    <property type="entry name" value="PROTEIN GLCT"/>
    <property type="match status" value="1"/>
</dbReference>
<reference evidence="4 5" key="1">
    <citation type="submission" date="2019-04" db="EMBL/GenBank/DDBJ databases">
        <title>Bacillus caeni sp. nov., a bacterium isolated from mangrove sediment.</title>
        <authorList>
            <person name="Huang H."/>
            <person name="Mo K."/>
            <person name="Hu Y."/>
        </authorList>
    </citation>
    <scope>NUCLEOTIDE SEQUENCE [LARGE SCALE GENOMIC DNA]</scope>
    <source>
        <strain evidence="4 5">HB172195</strain>
    </source>
</reference>
<evidence type="ECO:0000259" key="3">
    <source>
        <dbReference type="PROSITE" id="PS51372"/>
    </source>
</evidence>
<dbReference type="InterPro" id="IPR036634">
    <property type="entry name" value="PRD_sf"/>
</dbReference>
<dbReference type="PANTHER" id="PTHR30185">
    <property type="entry name" value="CRYPTIC BETA-GLUCOSIDE BGL OPERON ANTITERMINATOR"/>
    <property type="match status" value="1"/>
</dbReference>
<keyword evidence="5" id="KW-1185">Reference proteome</keyword>
<dbReference type="InterPro" id="IPR050661">
    <property type="entry name" value="BglG_antiterminators"/>
</dbReference>
<organism evidence="4 5">
    <name type="scientific">Exobacillus caeni</name>
    <dbReference type="NCBI Taxonomy" id="2574798"/>
    <lineage>
        <taxon>Bacteria</taxon>
        <taxon>Bacillati</taxon>
        <taxon>Bacillota</taxon>
        <taxon>Bacilli</taxon>
        <taxon>Bacillales</taxon>
        <taxon>Guptibacillaceae</taxon>
        <taxon>Exobacillus</taxon>
    </lineage>
</organism>
<dbReference type="RefSeq" id="WP_138122803.1">
    <property type="nucleotide sequence ID" value="NZ_SWLG01000001.1"/>
</dbReference>
<evidence type="ECO:0000256" key="1">
    <source>
        <dbReference type="ARBA" id="ARBA00009115"/>
    </source>
</evidence>
<dbReference type="PROSITE" id="PS00654">
    <property type="entry name" value="PRD_1"/>
    <property type="match status" value="1"/>
</dbReference>
<feature type="domain" description="PRD" evidence="3">
    <location>
        <begin position="69"/>
        <end position="174"/>
    </location>
</feature>
<dbReference type="Pfam" id="PF03123">
    <property type="entry name" value="CAT_RBD"/>
    <property type="match status" value="1"/>
</dbReference>
<dbReference type="Gene3D" id="1.10.1790.10">
    <property type="entry name" value="PRD domain"/>
    <property type="match status" value="1"/>
</dbReference>
<keyword evidence="2" id="KW-0677">Repeat</keyword>
<dbReference type="NCBIfam" id="NF047357">
    <property type="entry name" value="antiterm_GlcT"/>
    <property type="match status" value="1"/>
</dbReference>
<dbReference type="Gene3D" id="1.20.890.100">
    <property type="match status" value="1"/>
</dbReference>
<dbReference type="SUPFAM" id="SSF63520">
    <property type="entry name" value="PTS-regulatory domain, PRD"/>
    <property type="match status" value="2"/>
</dbReference>
<evidence type="ECO:0000256" key="2">
    <source>
        <dbReference type="ARBA" id="ARBA00022737"/>
    </source>
</evidence>
<protein>
    <submittedName>
        <fullName evidence="4">PRD domain-containing protein</fullName>
    </submittedName>
</protein>
<evidence type="ECO:0000313" key="5">
    <source>
        <dbReference type="Proteomes" id="UP000308230"/>
    </source>
</evidence>
<dbReference type="PROSITE" id="PS51372">
    <property type="entry name" value="PRD_2"/>
    <property type="match status" value="2"/>
</dbReference>
<dbReference type="AlphaFoldDB" id="A0A5R9F6J6"/>
<dbReference type="Gene3D" id="2.30.24.10">
    <property type="entry name" value="CAT RNA-binding domain"/>
    <property type="match status" value="1"/>
</dbReference>
<dbReference type="InterPro" id="IPR001550">
    <property type="entry name" value="Transcrpt_antitermin_CS"/>
</dbReference>
<accession>A0A5R9F6J6</accession>
<dbReference type="Pfam" id="PF00874">
    <property type="entry name" value="PRD"/>
    <property type="match status" value="2"/>
</dbReference>
<dbReference type="InterPro" id="IPR011608">
    <property type="entry name" value="PRD"/>
</dbReference>
<sequence length="279" mass="32047">MKTSFEIKKALNNNVVIARTQENNEVVLTGKGIGFGKQTGDYIQQGNVDKFFMLVDKNEQEQYKQLVGEIDESFIAVMNDVISLIEERLNAKMDEHIHIGLTDHLHFALKRIKQGLDLKNPFLVETQTMYPTEYTVAEQVIQLISQKLSVLVPEGEIGFVALHIHSAISHKSISEINKFSQLISKLISLIEDELSVTIDRKSIDYLRLVRHLRNAIERGVNEEQVEAHEKLAKVLKEEYPLCYNLSWKLVKIMQQTLKKQFADTETVYLTMHLQRLAAK</sequence>
<dbReference type="InterPro" id="IPR004341">
    <property type="entry name" value="CAT_RNA-bd_dom"/>
</dbReference>
<dbReference type="GO" id="GO:0003723">
    <property type="term" value="F:RNA binding"/>
    <property type="evidence" value="ECO:0007669"/>
    <property type="project" value="InterPro"/>
</dbReference>
<name>A0A5R9F6J6_9BACL</name>
<dbReference type="EMBL" id="SWLG01000001">
    <property type="protein sequence ID" value="TLS39197.1"/>
    <property type="molecule type" value="Genomic_DNA"/>
</dbReference>
<feature type="domain" description="PRD" evidence="3">
    <location>
        <begin position="175"/>
        <end position="279"/>
    </location>
</feature>
<proteinExistence type="inferred from homology"/>
<dbReference type="Gene3D" id="1.20.58.1950">
    <property type="match status" value="1"/>
</dbReference>